<evidence type="ECO:0000256" key="15">
    <source>
        <dbReference type="PIRSR" id="PIRSR605511-2"/>
    </source>
</evidence>
<evidence type="ECO:0000256" key="14">
    <source>
        <dbReference type="PIRSR" id="PIRSR605511-1"/>
    </source>
</evidence>
<dbReference type="GO" id="GO:0030234">
    <property type="term" value="F:enzyme regulator activity"/>
    <property type="evidence" value="ECO:0007669"/>
    <property type="project" value="InterPro"/>
</dbReference>
<evidence type="ECO:0000256" key="8">
    <source>
        <dbReference type="ARBA" id="ARBA00016808"/>
    </source>
</evidence>
<proteinExistence type="inferred from homology"/>
<protein>
    <recommendedName>
        <fullName evidence="8">Regucalcin</fullName>
        <ecNumber evidence="7">3.1.1.17</ecNumber>
    </recommendedName>
    <alternativeName>
        <fullName evidence="13">Gluconolactonase</fullName>
    </alternativeName>
</protein>
<dbReference type="SUPFAM" id="SSF63829">
    <property type="entry name" value="Calcium-dependent phosphotriesterase"/>
    <property type="match status" value="1"/>
</dbReference>
<evidence type="ECO:0000256" key="9">
    <source>
        <dbReference type="ARBA" id="ARBA00022490"/>
    </source>
</evidence>
<keyword evidence="9" id="KW-0963">Cytoplasm</keyword>
<feature type="domain" description="SMP-30/Gluconolactonase/LRE-like region" evidence="16">
    <location>
        <begin position="40"/>
        <end position="181"/>
    </location>
</feature>
<comment type="cofactor">
    <cofactor evidence="4">
        <name>Mg(2+)</name>
        <dbReference type="ChEBI" id="CHEBI:18420"/>
    </cofactor>
</comment>
<dbReference type="PANTHER" id="PTHR10907:SF47">
    <property type="entry name" value="REGUCALCIN"/>
    <property type="match status" value="1"/>
</dbReference>
<feature type="binding site" evidence="15">
    <location>
        <position position="55"/>
    </location>
    <ligand>
        <name>substrate</name>
    </ligand>
</feature>
<feature type="active site" description="Proton donor/acceptor" evidence="14">
    <location>
        <position position="160"/>
    </location>
</feature>
<accession>A0A7R9PJN8</accession>
<evidence type="ECO:0000256" key="6">
    <source>
        <dbReference type="ARBA" id="ARBA00008853"/>
    </source>
</evidence>
<organism evidence="17">
    <name type="scientific">Timema genevievae</name>
    <name type="common">Walking stick</name>
    <dbReference type="NCBI Taxonomy" id="629358"/>
    <lineage>
        <taxon>Eukaryota</taxon>
        <taxon>Metazoa</taxon>
        <taxon>Ecdysozoa</taxon>
        <taxon>Arthropoda</taxon>
        <taxon>Hexapoda</taxon>
        <taxon>Insecta</taxon>
        <taxon>Pterygota</taxon>
        <taxon>Neoptera</taxon>
        <taxon>Polyneoptera</taxon>
        <taxon>Phasmatodea</taxon>
        <taxon>Timematodea</taxon>
        <taxon>Timematoidea</taxon>
        <taxon>Timematidae</taxon>
        <taxon>Timema</taxon>
    </lineage>
</organism>
<dbReference type="AlphaFoldDB" id="A0A7R9PJN8"/>
<dbReference type="PRINTS" id="PR01791">
    <property type="entry name" value="REGUCALCIN"/>
</dbReference>
<dbReference type="PRINTS" id="PR01790">
    <property type="entry name" value="SMP30FAMILY"/>
</dbReference>
<comment type="similarity">
    <text evidence="6">Belongs to the SMP-30/CGR1 family.</text>
</comment>
<evidence type="ECO:0000259" key="16">
    <source>
        <dbReference type="Pfam" id="PF08450"/>
    </source>
</evidence>
<feature type="binding site" evidence="15">
    <location>
        <position position="75"/>
    </location>
    <ligand>
        <name>substrate</name>
    </ligand>
</feature>
<comment type="cofactor">
    <cofactor evidence="2">
        <name>Ca(2+)</name>
        <dbReference type="ChEBI" id="CHEBI:29108"/>
    </cofactor>
</comment>
<feature type="binding site" evidence="15">
    <location>
        <position position="160"/>
    </location>
    <ligand>
        <name>a divalent metal cation</name>
        <dbReference type="ChEBI" id="CHEBI:60240"/>
    </ligand>
</feature>
<feature type="binding site" evidence="15">
    <location>
        <position position="108"/>
    </location>
    <ligand>
        <name>a divalent metal cation</name>
        <dbReference type="ChEBI" id="CHEBI:60240"/>
    </ligand>
</feature>
<dbReference type="Gene3D" id="2.120.10.30">
    <property type="entry name" value="TolB, C-terminal domain"/>
    <property type="match status" value="2"/>
</dbReference>
<dbReference type="GO" id="GO:0019853">
    <property type="term" value="P:L-ascorbic acid biosynthetic process"/>
    <property type="evidence" value="ECO:0007669"/>
    <property type="project" value="TreeGrafter"/>
</dbReference>
<dbReference type="InterPro" id="IPR011042">
    <property type="entry name" value="6-blade_b-propeller_TolB-like"/>
</dbReference>
<evidence type="ECO:0000256" key="11">
    <source>
        <dbReference type="ARBA" id="ARBA00022801"/>
    </source>
</evidence>
<comment type="cofactor">
    <cofactor evidence="3">
        <name>Mn(2+)</name>
        <dbReference type="ChEBI" id="CHEBI:29035"/>
    </cofactor>
</comment>
<evidence type="ECO:0000313" key="17">
    <source>
        <dbReference type="EMBL" id="CAD7589587.1"/>
    </source>
</evidence>
<evidence type="ECO:0000256" key="12">
    <source>
        <dbReference type="ARBA" id="ARBA00022837"/>
    </source>
</evidence>
<evidence type="ECO:0000256" key="7">
    <source>
        <dbReference type="ARBA" id="ARBA00013227"/>
    </source>
</evidence>
<dbReference type="InterPro" id="IPR008367">
    <property type="entry name" value="Regucalcin"/>
</dbReference>
<dbReference type="EMBL" id="OE840129">
    <property type="protein sequence ID" value="CAD7589587.1"/>
    <property type="molecule type" value="Genomic_DNA"/>
</dbReference>
<dbReference type="PANTHER" id="PTHR10907">
    <property type="entry name" value="REGUCALCIN"/>
    <property type="match status" value="1"/>
</dbReference>
<dbReference type="Pfam" id="PF08450">
    <property type="entry name" value="SGL"/>
    <property type="match status" value="2"/>
</dbReference>
<evidence type="ECO:0000256" key="3">
    <source>
        <dbReference type="ARBA" id="ARBA00001936"/>
    </source>
</evidence>
<comment type="cofactor">
    <cofactor evidence="15">
        <name>Zn(2+)</name>
        <dbReference type="ChEBI" id="CHEBI:29105"/>
    </cofactor>
    <text evidence="15">Binds 1 divalent metal cation per subunit.</text>
</comment>
<dbReference type="InterPro" id="IPR013658">
    <property type="entry name" value="SGL"/>
</dbReference>
<evidence type="ECO:0000256" key="10">
    <source>
        <dbReference type="ARBA" id="ARBA00022723"/>
    </source>
</evidence>
<name>A0A7R9PJN8_TIMGE</name>
<keyword evidence="11" id="KW-0378">Hydrolase</keyword>
<sequence>MCAPPDRLTSGGDIPQIMSLSTERSLTILNWDGESDKPTGLQKIVTVEEDKPKNRFNDGKADPSGKVWAGTLGGEISPGVFEQKAAAFYSFKNPRSPVKHLSNVSMSNGLTWTRDLKTLYYIDTLKGQIEAFDNDPKTEKLSNGRVIVDFKEKGITGNPDGLTIDTEGKLWVANFNGGQERGHEPHDWTPRSPANVDEGIHDAVPYSAVGMARGVVIADAPDDSVGAGLRPTEKSLRQPADTAILRVDSTTGSVLRTLQIPANKVTCAVFGGADLDELYVTTANIRDTPEERGKFPLGGTTFRVTGLGVKGYSGDKAILDLE</sequence>
<keyword evidence="15" id="KW-0862">Zinc</keyword>
<reference evidence="17" key="1">
    <citation type="submission" date="2020-11" db="EMBL/GenBank/DDBJ databases">
        <authorList>
            <person name="Tran Van P."/>
        </authorList>
    </citation>
    <scope>NUCLEOTIDE SEQUENCE</scope>
</reference>
<feature type="domain" description="SMP-30/Gluconolactonase/LRE-like region" evidence="16">
    <location>
        <begin position="243"/>
        <end position="284"/>
    </location>
</feature>
<evidence type="ECO:0000256" key="13">
    <source>
        <dbReference type="ARBA" id="ARBA00032464"/>
    </source>
</evidence>
<gene>
    <name evidence="17" type="ORF">TGEB3V08_LOCUS3516</name>
</gene>
<feature type="binding site" evidence="15">
    <location>
        <position position="57"/>
    </location>
    <ligand>
        <name>substrate</name>
    </ligand>
</feature>
<comment type="catalytic activity">
    <reaction evidence="1">
        <text>D-glucono-1,5-lactone + H2O = D-gluconate + H(+)</text>
        <dbReference type="Rhea" id="RHEA:10440"/>
        <dbReference type="ChEBI" id="CHEBI:15377"/>
        <dbReference type="ChEBI" id="CHEBI:15378"/>
        <dbReference type="ChEBI" id="CHEBI:16217"/>
        <dbReference type="ChEBI" id="CHEBI:18391"/>
        <dbReference type="EC" id="3.1.1.17"/>
    </reaction>
</comment>
<dbReference type="GO" id="GO:0005737">
    <property type="term" value="C:cytoplasm"/>
    <property type="evidence" value="ECO:0007669"/>
    <property type="project" value="UniProtKB-SubCell"/>
</dbReference>
<keyword evidence="10 15" id="KW-0479">Metal-binding</keyword>
<dbReference type="GO" id="GO:0004341">
    <property type="term" value="F:gluconolactonase activity"/>
    <property type="evidence" value="ECO:0007669"/>
    <property type="project" value="UniProtKB-EC"/>
</dbReference>
<dbReference type="GO" id="GO:0005509">
    <property type="term" value="F:calcium ion binding"/>
    <property type="evidence" value="ECO:0007669"/>
    <property type="project" value="InterPro"/>
</dbReference>
<comment type="subcellular location">
    <subcellularLocation>
        <location evidence="5">Cytoplasm</location>
    </subcellularLocation>
</comment>
<evidence type="ECO:0000256" key="1">
    <source>
        <dbReference type="ARBA" id="ARBA00001589"/>
    </source>
</evidence>
<evidence type="ECO:0000256" key="4">
    <source>
        <dbReference type="ARBA" id="ARBA00001946"/>
    </source>
</evidence>
<keyword evidence="12" id="KW-0106">Calcium</keyword>
<dbReference type="InterPro" id="IPR005511">
    <property type="entry name" value="SMP-30"/>
</dbReference>
<dbReference type="EC" id="3.1.1.17" evidence="7"/>
<evidence type="ECO:0000256" key="2">
    <source>
        <dbReference type="ARBA" id="ARBA00001913"/>
    </source>
</evidence>
<evidence type="ECO:0000256" key="5">
    <source>
        <dbReference type="ARBA" id="ARBA00004496"/>
    </source>
</evidence>